<keyword evidence="2" id="KW-1185">Reference proteome</keyword>
<name>A0A9X3YQB9_9GAMM</name>
<dbReference type="RefSeq" id="WP_263542294.1">
    <property type="nucleotide sequence ID" value="NZ_JAOVZO020000019.1"/>
</dbReference>
<dbReference type="EMBL" id="JAOVZO020000019">
    <property type="protein sequence ID" value="MDC8015033.1"/>
    <property type="molecule type" value="Genomic_DNA"/>
</dbReference>
<dbReference type="Proteomes" id="UP001139971">
    <property type="component" value="Unassembled WGS sequence"/>
</dbReference>
<evidence type="ECO:0008006" key="3">
    <source>
        <dbReference type="Google" id="ProtNLM"/>
    </source>
</evidence>
<sequence>MIDAEAMYEVLRDERRLQEHAKLVIGTGSLVARIRESALGAPLAALSAQVATADDTQPLLEAIGEMFTDDFLLALLRRELDNFSANDLYTLPAAVIESETLSGVLLYSDSNVTVTLSAFSPADVALRRHARAAGLAKKQVGITMSAVDAMLRFVRAGRTTMRLWSSGLIGFDTPLSSDIACADGETREVGPGSRVFVKGGRQSWTFDSASEPVLMLLVAAKRINSPVNAQYDSATRRLACVSAADDKSSRVQILSTFLRSMRPDVARDVLPGALAHRDHFVRWHVMRELVASDAATARPHLERMRASDPHAQVARAAAATIELYEE</sequence>
<organism evidence="1 2">
    <name type="scientific">Tahibacter soli</name>
    <dbReference type="NCBI Taxonomy" id="2983605"/>
    <lineage>
        <taxon>Bacteria</taxon>
        <taxon>Pseudomonadati</taxon>
        <taxon>Pseudomonadota</taxon>
        <taxon>Gammaproteobacteria</taxon>
        <taxon>Lysobacterales</taxon>
        <taxon>Rhodanobacteraceae</taxon>
        <taxon>Tahibacter</taxon>
    </lineage>
</organism>
<gene>
    <name evidence="1" type="ORF">OD750_021015</name>
</gene>
<comment type="caution">
    <text evidence="1">The sequence shown here is derived from an EMBL/GenBank/DDBJ whole genome shotgun (WGS) entry which is preliminary data.</text>
</comment>
<accession>A0A9X3YQB9</accession>
<evidence type="ECO:0000313" key="1">
    <source>
        <dbReference type="EMBL" id="MDC8015033.1"/>
    </source>
</evidence>
<reference evidence="1" key="1">
    <citation type="submission" date="2023-02" db="EMBL/GenBank/DDBJ databases">
        <title>Tahibacter soli sp. nov. isolated from soil.</title>
        <authorList>
            <person name="Baek J.H."/>
            <person name="Lee J.K."/>
            <person name="Choi D.G."/>
            <person name="Jeon C.O."/>
        </authorList>
    </citation>
    <scope>NUCLEOTIDE SEQUENCE</scope>
    <source>
        <strain evidence="1">BL</strain>
    </source>
</reference>
<evidence type="ECO:0000313" key="2">
    <source>
        <dbReference type="Proteomes" id="UP001139971"/>
    </source>
</evidence>
<proteinExistence type="predicted"/>
<protein>
    <recommendedName>
        <fullName evidence="3">HEAT repeat protein</fullName>
    </recommendedName>
</protein>
<dbReference type="AlphaFoldDB" id="A0A9X3YQB9"/>